<dbReference type="Gene3D" id="2.10.109.10">
    <property type="entry name" value="Umud Fragment, subunit A"/>
    <property type="match status" value="1"/>
</dbReference>
<name>A0AAE3IFF9_9FIRM</name>
<comment type="catalytic activity">
    <reaction evidence="4">
        <text>Cleavage of hydrophobic, N-terminal signal or leader sequences from secreted and periplasmic proteins.</text>
        <dbReference type="EC" id="3.4.21.89"/>
    </reaction>
</comment>
<evidence type="ECO:0000313" key="6">
    <source>
        <dbReference type="EMBL" id="MCU6705020.1"/>
    </source>
</evidence>
<feature type="active site" evidence="3">
    <location>
        <position position="43"/>
    </location>
</feature>
<keyword evidence="4" id="KW-0812">Transmembrane</keyword>
<evidence type="ECO:0000256" key="1">
    <source>
        <dbReference type="ARBA" id="ARBA00004401"/>
    </source>
</evidence>
<protein>
    <recommendedName>
        <fullName evidence="4">Signal peptidase I</fullName>
        <ecNumber evidence="4">3.4.21.89</ecNumber>
    </recommendedName>
</protein>
<dbReference type="SUPFAM" id="SSF51306">
    <property type="entry name" value="LexA/Signal peptidase"/>
    <property type="match status" value="1"/>
</dbReference>
<dbReference type="RefSeq" id="WP_051706516.1">
    <property type="nucleotide sequence ID" value="NZ_JAOQJZ010000002.1"/>
</dbReference>
<dbReference type="CDD" id="cd06530">
    <property type="entry name" value="S26_SPase_I"/>
    <property type="match status" value="1"/>
</dbReference>
<evidence type="ECO:0000256" key="2">
    <source>
        <dbReference type="ARBA" id="ARBA00009370"/>
    </source>
</evidence>
<gene>
    <name evidence="6" type="primary">lepB</name>
    <name evidence="6" type="ORF">OCV57_03625</name>
</gene>
<keyword evidence="7" id="KW-1185">Reference proteome</keyword>
<dbReference type="InterPro" id="IPR019533">
    <property type="entry name" value="Peptidase_S26"/>
</dbReference>
<dbReference type="GO" id="GO:0006465">
    <property type="term" value="P:signal peptide processing"/>
    <property type="evidence" value="ECO:0007669"/>
    <property type="project" value="InterPro"/>
</dbReference>
<dbReference type="InterPro" id="IPR036286">
    <property type="entry name" value="LexA/Signal_pep-like_sf"/>
</dbReference>
<dbReference type="PANTHER" id="PTHR43390">
    <property type="entry name" value="SIGNAL PEPTIDASE I"/>
    <property type="match status" value="1"/>
</dbReference>
<keyword evidence="4" id="KW-0472">Membrane</keyword>
<dbReference type="GO" id="GO:0009003">
    <property type="term" value="F:signal peptidase activity"/>
    <property type="evidence" value="ECO:0007669"/>
    <property type="project" value="UniProtKB-EC"/>
</dbReference>
<keyword evidence="4 6" id="KW-0378">Hydrolase</keyword>
<proteinExistence type="inferred from homology"/>
<evidence type="ECO:0000256" key="3">
    <source>
        <dbReference type="PIRSR" id="PIRSR600223-1"/>
    </source>
</evidence>
<sequence length="189" mass="21401">MKKQGKRAVDNLFDFLEIIVMAMFVVVLVFTFVFRTVNVQGQSMQDTLFENDSLVISKLLYTPKQGDIVVVNSSVLDNRIIKRIIAVEGQKVEIDNKSAIVKVNGAVLDESYIKCDGSFDDEYFDERYYNKESEVYEYEVPAGCCFVMGDNRNHSTDSRVIGYVPYDEIVGRVLFRFAAGNDEGVGKVD</sequence>
<keyword evidence="4" id="KW-0645">Protease</keyword>
<feature type="active site" evidence="3">
    <location>
        <position position="82"/>
    </location>
</feature>
<comment type="caution">
    <text evidence="6">The sequence shown here is derived from an EMBL/GenBank/DDBJ whole genome shotgun (WGS) entry which is preliminary data.</text>
</comment>
<comment type="subcellular location">
    <subcellularLocation>
        <location evidence="1">Cell membrane</location>
        <topology evidence="1">Single-pass type II membrane protein</topology>
    </subcellularLocation>
    <subcellularLocation>
        <location evidence="4">Membrane</location>
        <topology evidence="4">Single-pass type II membrane protein</topology>
    </subcellularLocation>
</comment>
<feature type="domain" description="Peptidase S26" evidence="5">
    <location>
        <begin position="14"/>
        <end position="177"/>
    </location>
</feature>
<dbReference type="GO" id="GO:0005886">
    <property type="term" value="C:plasma membrane"/>
    <property type="evidence" value="ECO:0007669"/>
    <property type="project" value="UniProtKB-SubCell"/>
</dbReference>
<dbReference type="Pfam" id="PF10502">
    <property type="entry name" value="Peptidase_S26"/>
    <property type="match status" value="1"/>
</dbReference>
<dbReference type="NCBIfam" id="TIGR02227">
    <property type="entry name" value="sigpep_I_bact"/>
    <property type="match status" value="1"/>
</dbReference>
<feature type="transmembrane region" description="Helical" evidence="4">
    <location>
        <begin position="12"/>
        <end position="34"/>
    </location>
</feature>
<dbReference type="AlphaFoldDB" id="A0AAE3IFF9"/>
<evidence type="ECO:0000256" key="4">
    <source>
        <dbReference type="RuleBase" id="RU362042"/>
    </source>
</evidence>
<evidence type="ECO:0000259" key="5">
    <source>
        <dbReference type="Pfam" id="PF10502"/>
    </source>
</evidence>
<keyword evidence="4" id="KW-1133">Transmembrane helix</keyword>
<dbReference type="PANTHER" id="PTHR43390:SF1">
    <property type="entry name" value="CHLOROPLAST PROCESSING PEPTIDASE"/>
    <property type="match status" value="1"/>
</dbReference>
<evidence type="ECO:0000313" key="7">
    <source>
        <dbReference type="Proteomes" id="UP001208131"/>
    </source>
</evidence>
<organism evidence="6 7">
    <name type="scientific">Hominimerdicola aceti</name>
    <dbReference type="NCBI Taxonomy" id="2981726"/>
    <lineage>
        <taxon>Bacteria</taxon>
        <taxon>Bacillati</taxon>
        <taxon>Bacillota</taxon>
        <taxon>Clostridia</taxon>
        <taxon>Eubacteriales</taxon>
        <taxon>Oscillospiraceae</taxon>
        <taxon>Hominimerdicola</taxon>
    </lineage>
</organism>
<dbReference type="GO" id="GO:0004252">
    <property type="term" value="F:serine-type endopeptidase activity"/>
    <property type="evidence" value="ECO:0007669"/>
    <property type="project" value="InterPro"/>
</dbReference>
<dbReference type="PRINTS" id="PR00727">
    <property type="entry name" value="LEADERPTASE"/>
</dbReference>
<reference evidence="6 7" key="1">
    <citation type="journal article" date="2021" name="ISME Commun">
        <title>Automated analysis of genomic sequences facilitates high-throughput and comprehensive description of bacteria.</title>
        <authorList>
            <person name="Hitch T.C.A."/>
        </authorList>
    </citation>
    <scope>NUCLEOTIDE SEQUENCE [LARGE SCALE GENOMIC DNA]</scope>
    <source>
        <strain evidence="6 7">Sanger_31</strain>
    </source>
</reference>
<comment type="similarity">
    <text evidence="2 4">Belongs to the peptidase S26 family.</text>
</comment>
<dbReference type="EMBL" id="JAOQJZ010000002">
    <property type="protein sequence ID" value="MCU6705020.1"/>
    <property type="molecule type" value="Genomic_DNA"/>
</dbReference>
<dbReference type="EC" id="3.4.21.89" evidence="4"/>
<accession>A0AAE3IFF9</accession>
<dbReference type="InterPro" id="IPR000223">
    <property type="entry name" value="Pept_S26A_signal_pept_1"/>
</dbReference>
<dbReference type="Proteomes" id="UP001208131">
    <property type="component" value="Unassembled WGS sequence"/>
</dbReference>